<feature type="signal peptide" evidence="4">
    <location>
        <begin position="1"/>
        <end position="16"/>
    </location>
</feature>
<sequence length="268" mass="28336">MLQHLCCLAQVCLALAVLEAPARPGAERPPRPATAAQAPDWQGFLDQASLARQSCVVLCGARPGNVGSTLRVCALLGLPFLVVIGLSRDKCKKAVELSQLGEDPGVSLVKPPLSLEVHEVLQRLRATGLSLLGLTAHSAGGKAKPVWNLKLTCPGVAFVFGREHDGIPPNAEMLLDEAATIPMVVDGEKGSLNVSHAAALVLYERRRNFAAAVDTGMPPKKKAADEAGGSPLKKAKKGKAAVWEWKDGSSWKAYADEDSQLCPETLNV</sequence>
<evidence type="ECO:0000256" key="1">
    <source>
        <dbReference type="ARBA" id="ARBA00022603"/>
    </source>
</evidence>
<evidence type="ECO:0000259" key="5">
    <source>
        <dbReference type="Pfam" id="PF00588"/>
    </source>
</evidence>
<keyword evidence="4" id="KW-0732">Signal</keyword>
<comment type="caution">
    <text evidence="6">The sequence shown here is derived from an EMBL/GenBank/DDBJ whole genome shotgun (WGS) entry which is preliminary data.</text>
</comment>
<gene>
    <name evidence="6" type="ORF">AK812_SmicGene1990</name>
</gene>
<feature type="domain" description="tRNA/rRNA methyltransferase SpoU type" evidence="5">
    <location>
        <begin position="62"/>
        <end position="203"/>
    </location>
</feature>
<feature type="chain" id="PRO_5012932157" description="tRNA/rRNA methyltransferase SpoU type domain-containing protein" evidence="4">
    <location>
        <begin position="17"/>
        <end position="268"/>
    </location>
</feature>
<dbReference type="GO" id="GO:0008173">
    <property type="term" value="F:RNA methyltransferase activity"/>
    <property type="evidence" value="ECO:0007669"/>
    <property type="project" value="InterPro"/>
</dbReference>
<evidence type="ECO:0000256" key="3">
    <source>
        <dbReference type="SAM" id="MobiDB-lite"/>
    </source>
</evidence>
<keyword evidence="1" id="KW-0489">Methyltransferase</keyword>
<evidence type="ECO:0000313" key="7">
    <source>
        <dbReference type="Proteomes" id="UP000186817"/>
    </source>
</evidence>
<evidence type="ECO:0000313" key="6">
    <source>
        <dbReference type="EMBL" id="OLQ13974.1"/>
    </source>
</evidence>
<dbReference type="GO" id="GO:0006396">
    <property type="term" value="P:RNA processing"/>
    <property type="evidence" value="ECO:0007669"/>
    <property type="project" value="InterPro"/>
</dbReference>
<dbReference type="OrthoDB" id="432963at2759"/>
<reference evidence="6 7" key="1">
    <citation type="submission" date="2016-02" db="EMBL/GenBank/DDBJ databases">
        <title>Genome analysis of coral dinoflagellate symbionts highlights evolutionary adaptations to a symbiotic lifestyle.</title>
        <authorList>
            <person name="Aranda M."/>
            <person name="Li Y."/>
            <person name="Liew Y.J."/>
            <person name="Baumgarten S."/>
            <person name="Simakov O."/>
            <person name="Wilson M."/>
            <person name="Piel J."/>
            <person name="Ashoor H."/>
            <person name="Bougouffa S."/>
            <person name="Bajic V.B."/>
            <person name="Ryu T."/>
            <person name="Ravasi T."/>
            <person name="Bayer T."/>
            <person name="Micklem G."/>
            <person name="Kim H."/>
            <person name="Bhak J."/>
            <person name="Lajeunesse T.C."/>
            <person name="Voolstra C.R."/>
        </authorList>
    </citation>
    <scope>NUCLEOTIDE SEQUENCE [LARGE SCALE GENOMIC DNA]</scope>
    <source>
        <strain evidence="6 7">CCMP2467</strain>
    </source>
</reference>
<dbReference type="InterPro" id="IPR004441">
    <property type="entry name" value="rRNA_MeTrfase_TrmH"/>
</dbReference>
<dbReference type="Gene3D" id="3.40.1280.10">
    <property type="match status" value="1"/>
</dbReference>
<dbReference type="Pfam" id="PF00588">
    <property type="entry name" value="SpoU_methylase"/>
    <property type="match status" value="1"/>
</dbReference>
<dbReference type="PANTHER" id="PTHR46429:SF2">
    <property type="entry name" value="TRNA_RRNA METHYLTRANSFERASE"/>
    <property type="match status" value="1"/>
</dbReference>
<keyword evidence="2" id="KW-0808">Transferase</keyword>
<dbReference type="SUPFAM" id="SSF75217">
    <property type="entry name" value="alpha/beta knot"/>
    <property type="match status" value="1"/>
</dbReference>
<name>A0A1Q9F2Q7_SYMMI</name>
<feature type="region of interest" description="Disordered" evidence="3">
    <location>
        <begin position="216"/>
        <end position="238"/>
    </location>
</feature>
<accession>A0A1Q9F2Q7</accession>
<dbReference type="PANTHER" id="PTHR46429">
    <property type="entry name" value="23S RRNA (GUANOSINE-2'-O-)-METHYLTRANSFERASE RLMB"/>
    <property type="match status" value="1"/>
</dbReference>
<dbReference type="InterPro" id="IPR001537">
    <property type="entry name" value="SpoU_MeTrfase"/>
</dbReference>
<protein>
    <recommendedName>
        <fullName evidence="5">tRNA/rRNA methyltransferase SpoU type domain-containing protein</fullName>
    </recommendedName>
</protein>
<proteinExistence type="predicted"/>
<dbReference type="InterPro" id="IPR029028">
    <property type="entry name" value="Alpha/beta_knot_MTases"/>
</dbReference>
<keyword evidence="7" id="KW-1185">Reference proteome</keyword>
<dbReference type="GO" id="GO:0003723">
    <property type="term" value="F:RNA binding"/>
    <property type="evidence" value="ECO:0007669"/>
    <property type="project" value="InterPro"/>
</dbReference>
<evidence type="ECO:0000256" key="2">
    <source>
        <dbReference type="ARBA" id="ARBA00022679"/>
    </source>
</evidence>
<dbReference type="GO" id="GO:0032259">
    <property type="term" value="P:methylation"/>
    <property type="evidence" value="ECO:0007669"/>
    <property type="project" value="UniProtKB-KW"/>
</dbReference>
<dbReference type="GO" id="GO:0005829">
    <property type="term" value="C:cytosol"/>
    <property type="evidence" value="ECO:0007669"/>
    <property type="project" value="TreeGrafter"/>
</dbReference>
<dbReference type="AlphaFoldDB" id="A0A1Q9F2Q7"/>
<dbReference type="InterPro" id="IPR029026">
    <property type="entry name" value="tRNA_m1G_MTases_N"/>
</dbReference>
<dbReference type="Proteomes" id="UP000186817">
    <property type="component" value="Unassembled WGS sequence"/>
</dbReference>
<evidence type="ECO:0000256" key="4">
    <source>
        <dbReference type="SAM" id="SignalP"/>
    </source>
</evidence>
<dbReference type="EMBL" id="LSRX01000021">
    <property type="protein sequence ID" value="OLQ13974.1"/>
    <property type="molecule type" value="Genomic_DNA"/>
</dbReference>
<organism evidence="6 7">
    <name type="scientific">Symbiodinium microadriaticum</name>
    <name type="common">Dinoflagellate</name>
    <name type="synonym">Zooxanthella microadriatica</name>
    <dbReference type="NCBI Taxonomy" id="2951"/>
    <lineage>
        <taxon>Eukaryota</taxon>
        <taxon>Sar</taxon>
        <taxon>Alveolata</taxon>
        <taxon>Dinophyceae</taxon>
        <taxon>Suessiales</taxon>
        <taxon>Symbiodiniaceae</taxon>
        <taxon>Symbiodinium</taxon>
    </lineage>
</organism>